<dbReference type="GO" id="GO:0005739">
    <property type="term" value="C:mitochondrion"/>
    <property type="evidence" value="ECO:0007669"/>
    <property type="project" value="TreeGrafter"/>
</dbReference>
<name>A0AAV5D5R3_ELECO</name>
<evidence type="ECO:0000313" key="2">
    <source>
        <dbReference type="Proteomes" id="UP001054889"/>
    </source>
</evidence>
<accession>A0AAV5D5R3</accession>
<evidence type="ECO:0000313" key="1">
    <source>
        <dbReference type="EMBL" id="GJN05410.1"/>
    </source>
</evidence>
<dbReference type="EMBL" id="BQKI01000012">
    <property type="protein sequence ID" value="GJN05410.1"/>
    <property type="molecule type" value="Genomic_DNA"/>
</dbReference>
<reference evidence="1" key="2">
    <citation type="submission" date="2021-12" db="EMBL/GenBank/DDBJ databases">
        <title>Resequencing data analysis of finger millet.</title>
        <authorList>
            <person name="Hatakeyama M."/>
            <person name="Aluri S."/>
            <person name="Balachadran M.T."/>
            <person name="Sivarajan S.R."/>
            <person name="Poveda L."/>
            <person name="Shimizu-Inatsugi R."/>
            <person name="Schlapbach R."/>
            <person name="Sreeman S.M."/>
            <person name="Shimizu K.K."/>
        </authorList>
    </citation>
    <scope>NUCLEOTIDE SEQUENCE</scope>
</reference>
<dbReference type="Pfam" id="PF03242">
    <property type="entry name" value="LEA_3a"/>
    <property type="match status" value="1"/>
</dbReference>
<dbReference type="GO" id="GO:0006950">
    <property type="term" value="P:response to stress"/>
    <property type="evidence" value="ECO:0007669"/>
    <property type="project" value="TreeGrafter"/>
</dbReference>
<reference evidence="1" key="1">
    <citation type="journal article" date="2018" name="DNA Res.">
        <title>Multiple hybrid de novo genome assembly of finger millet, an orphan allotetraploid crop.</title>
        <authorList>
            <person name="Hatakeyama M."/>
            <person name="Aluri S."/>
            <person name="Balachadran M.T."/>
            <person name="Sivarajan S.R."/>
            <person name="Patrignani A."/>
            <person name="Gruter S."/>
            <person name="Poveda L."/>
            <person name="Shimizu-Inatsugi R."/>
            <person name="Baeten J."/>
            <person name="Francoijs K.J."/>
            <person name="Nataraja K.N."/>
            <person name="Reddy Y.A.N."/>
            <person name="Phadnis S."/>
            <person name="Ravikumar R.L."/>
            <person name="Schlapbach R."/>
            <person name="Sreeman S.M."/>
            <person name="Shimizu K.K."/>
        </authorList>
    </citation>
    <scope>NUCLEOTIDE SEQUENCE</scope>
</reference>
<comment type="caution">
    <text evidence="1">The sequence shown here is derived from an EMBL/GenBank/DDBJ whole genome shotgun (WGS) entry which is preliminary data.</text>
</comment>
<dbReference type="PANTHER" id="PTHR33509:SF29">
    <property type="entry name" value="OS01G0314800 PROTEIN"/>
    <property type="match status" value="1"/>
</dbReference>
<gene>
    <name evidence="1" type="primary">ga23032</name>
    <name evidence="1" type="ORF">PR202_ga23032</name>
</gene>
<organism evidence="1 2">
    <name type="scientific">Eleusine coracana subsp. coracana</name>
    <dbReference type="NCBI Taxonomy" id="191504"/>
    <lineage>
        <taxon>Eukaryota</taxon>
        <taxon>Viridiplantae</taxon>
        <taxon>Streptophyta</taxon>
        <taxon>Embryophyta</taxon>
        <taxon>Tracheophyta</taxon>
        <taxon>Spermatophyta</taxon>
        <taxon>Magnoliopsida</taxon>
        <taxon>Liliopsida</taxon>
        <taxon>Poales</taxon>
        <taxon>Poaceae</taxon>
        <taxon>PACMAD clade</taxon>
        <taxon>Chloridoideae</taxon>
        <taxon>Cynodonteae</taxon>
        <taxon>Eleusininae</taxon>
        <taxon>Eleusine</taxon>
    </lineage>
</organism>
<proteinExistence type="predicted"/>
<dbReference type="InterPro" id="IPR004926">
    <property type="entry name" value="LEA_3a"/>
</dbReference>
<dbReference type="AlphaFoldDB" id="A0AAV5D5R3"/>
<keyword evidence="2" id="KW-1185">Reference proteome</keyword>
<dbReference type="Proteomes" id="UP001054889">
    <property type="component" value="Unassembled WGS sequence"/>
</dbReference>
<sequence>MQHNPALHRQGGVSSDWDGGPTWRVAARRYVGGLCGGVGIRNDDTTAKRRRWDTGHTARMHDADVRLDGEWQGRLRGYGESAFSKGQLAEPIESGEAASLPARGYSVAAAIVKGVGRRAEDKVANRVMGKKGVNTAASAGEEKTAWVPDPVTGYYRPAGGAKEVDPAELRAKLLAQAAN</sequence>
<protein>
    <submittedName>
        <fullName evidence="1">Uncharacterized protein</fullName>
    </submittedName>
</protein>
<dbReference type="PANTHER" id="PTHR33509">
    <property type="entry name" value="LATE EMBRYOGENIS ABUNDANT PROTEIN 2-RELATED"/>
    <property type="match status" value="1"/>
</dbReference>